<reference evidence="1 2" key="1">
    <citation type="submission" date="2016-07" db="EMBL/GenBank/DDBJ databases">
        <title>Pervasive Adenine N6-methylation of Active Genes in Fungi.</title>
        <authorList>
            <consortium name="DOE Joint Genome Institute"/>
            <person name="Mondo S.J."/>
            <person name="Dannebaum R.O."/>
            <person name="Kuo R.C."/>
            <person name="Labutti K."/>
            <person name="Haridas S."/>
            <person name="Kuo A."/>
            <person name="Salamov A."/>
            <person name="Ahrendt S.R."/>
            <person name="Lipzen A."/>
            <person name="Sullivan W."/>
            <person name="Andreopoulos W.B."/>
            <person name="Clum A."/>
            <person name="Lindquist E."/>
            <person name="Daum C."/>
            <person name="Ramamoorthy G.K."/>
            <person name="Gryganskyi A."/>
            <person name="Culley D."/>
            <person name="Magnuson J.K."/>
            <person name="James T.Y."/>
            <person name="O'Malley M.A."/>
            <person name="Stajich J.E."/>
            <person name="Spatafora J.W."/>
            <person name="Visel A."/>
            <person name="Grigoriev I.V."/>
        </authorList>
    </citation>
    <scope>NUCLEOTIDE SEQUENCE [LARGE SCALE GENOMIC DNA]</scope>
    <source>
        <strain evidence="1 2">PL171</strain>
    </source>
</reference>
<keyword evidence="2" id="KW-1185">Reference proteome</keyword>
<gene>
    <name evidence="1" type="ORF">BCR44DRAFT_1447551</name>
</gene>
<accession>A0A1Y2H5L8</accession>
<dbReference type="AlphaFoldDB" id="A0A1Y2H5L8"/>
<evidence type="ECO:0000313" key="1">
    <source>
        <dbReference type="EMBL" id="ORZ29829.1"/>
    </source>
</evidence>
<organism evidence="1 2">
    <name type="scientific">Catenaria anguillulae PL171</name>
    <dbReference type="NCBI Taxonomy" id="765915"/>
    <lineage>
        <taxon>Eukaryota</taxon>
        <taxon>Fungi</taxon>
        <taxon>Fungi incertae sedis</taxon>
        <taxon>Blastocladiomycota</taxon>
        <taxon>Blastocladiomycetes</taxon>
        <taxon>Blastocladiales</taxon>
        <taxon>Catenariaceae</taxon>
        <taxon>Catenaria</taxon>
    </lineage>
</organism>
<comment type="caution">
    <text evidence="1">The sequence shown here is derived from an EMBL/GenBank/DDBJ whole genome shotgun (WGS) entry which is preliminary data.</text>
</comment>
<proteinExistence type="predicted"/>
<dbReference type="Proteomes" id="UP000193411">
    <property type="component" value="Unassembled WGS sequence"/>
</dbReference>
<name>A0A1Y2H5L8_9FUNG</name>
<protein>
    <submittedName>
        <fullName evidence="1">Uncharacterized protein</fullName>
    </submittedName>
</protein>
<dbReference type="EMBL" id="MCFL01000124">
    <property type="protein sequence ID" value="ORZ29829.1"/>
    <property type="molecule type" value="Genomic_DNA"/>
</dbReference>
<sequence length="177" mass="21012">RYTPHDLNQHLQQYSDTAAKKQYYIHPRLVGWKGAQDKAVNHFRPNRKDAWDSTSTAKQAMWKSKLQRGIFYLQAPVTHALEMQVGKHDCHMTLLSVDRERHHIRYWDPARTSMRKVNYKSQLPPLVKSLLARLPRYPVYVANGQQGHRHTDCAQRCFDAIHNDTMFNDRKHWRLLK</sequence>
<evidence type="ECO:0000313" key="2">
    <source>
        <dbReference type="Proteomes" id="UP000193411"/>
    </source>
</evidence>
<feature type="non-terminal residue" evidence="1">
    <location>
        <position position="1"/>
    </location>
</feature>